<dbReference type="InterPro" id="IPR051446">
    <property type="entry name" value="HTH_trans_reg/aminotransferase"/>
</dbReference>
<comment type="similarity">
    <text evidence="1">In the C-terminal section; belongs to the class-I pyridoxal-phosphate-dependent aminotransferase family.</text>
</comment>
<dbReference type="STRING" id="579748.TW81_02540"/>
<dbReference type="AlphaFoldDB" id="A0A0F4NPW7"/>
<evidence type="ECO:0000256" key="4">
    <source>
        <dbReference type="ARBA" id="ARBA00022898"/>
    </source>
</evidence>
<evidence type="ECO:0000313" key="9">
    <source>
        <dbReference type="EMBL" id="KJY84888.1"/>
    </source>
</evidence>
<dbReference type="GO" id="GO:0003700">
    <property type="term" value="F:DNA-binding transcription factor activity"/>
    <property type="evidence" value="ECO:0007669"/>
    <property type="project" value="InterPro"/>
</dbReference>
<dbReference type="CDD" id="cd00609">
    <property type="entry name" value="AAT_like"/>
    <property type="match status" value="1"/>
</dbReference>
<keyword evidence="4" id="KW-0663">Pyridoxal phosphate</keyword>
<dbReference type="RefSeq" id="WP_045954155.1">
    <property type="nucleotide sequence ID" value="NZ_JXXV01000006.1"/>
</dbReference>
<protein>
    <submittedName>
        <fullName evidence="9">GntR family transcriptional regulator</fullName>
    </submittedName>
</protein>
<proteinExistence type="inferred from homology"/>
<feature type="domain" description="HTH gntR-type" evidence="8">
    <location>
        <begin position="1"/>
        <end position="69"/>
    </location>
</feature>
<dbReference type="PANTHER" id="PTHR46577:SF2">
    <property type="entry name" value="TRANSCRIPTIONAL REGULATORY PROTEIN"/>
    <property type="match status" value="1"/>
</dbReference>
<dbReference type="InterPro" id="IPR036390">
    <property type="entry name" value="WH_DNA-bd_sf"/>
</dbReference>
<dbReference type="Proteomes" id="UP000033673">
    <property type="component" value="Unassembled WGS sequence"/>
</dbReference>
<dbReference type="Pfam" id="PF00392">
    <property type="entry name" value="GntR"/>
    <property type="match status" value="1"/>
</dbReference>
<name>A0A0F4NPW7_9VIBR</name>
<keyword evidence="2" id="KW-0032">Aminotransferase</keyword>
<evidence type="ECO:0000256" key="1">
    <source>
        <dbReference type="ARBA" id="ARBA00005384"/>
    </source>
</evidence>
<dbReference type="GO" id="GO:0008483">
    <property type="term" value="F:transaminase activity"/>
    <property type="evidence" value="ECO:0007669"/>
    <property type="project" value="UniProtKB-KW"/>
</dbReference>
<dbReference type="OrthoDB" id="9804020at2"/>
<dbReference type="PROSITE" id="PS50949">
    <property type="entry name" value="HTH_GNTR"/>
    <property type="match status" value="1"/>
</dbReference>
<dbReference type="Gene3D" id="3.90.1150.10">
    <property type="entry name" value="Aspartate Aminotransferase, domain 1"/>
    <property type="match status" value="1"/>
</dbReference>
<evidence type="ECO:0000256" key="2">
    <source>
        <dbReference type="ARBA" id="ARBA00022576"/>
    </source>
</evidence>
<dbReference type="InterPro" id="IPR015421">
    <property type="entry name" value="PyrdxlP-dep_Trfase_major"/>
</dbReference>
<evidence type="ECO:0000256" key="5">
    <source>
        <dbReference type="ARBA" id="ARBA00023015"/>
    </source>
</evidence>
<evidence type="ECO:0000256" key="7">
    <source>
        <dbReference type="ARBA" id="ARBA00023163"/>
    </source>
</evidence>
<dbReference type="SUPFAM" id="SSF46785">
    <property type="entry name" value="Winged helix' DNA-binding domain"/>
    <property type="match status" value="1"/>
</dbReference>
<dbReference type="GO" id="GO:0003677">
    <property type="term" value="F:DNA binding"/>
    <property type="evidence" value="ECO:0007669"/>
    <property type="project" value="UniProtKB-KW"/>
</dbReference>
<evidence type="ECO:0000313" key="10">
    <source>
        <dbReference type="Proteomes" id="UP000033673"/>
    </source>
</evidence>
<keyword evidence="10" id="KW-1185">Reference proteome</keyword>
<gene>
    <name evidence="9" type="ORF">TW81_02540</name>
</gene>
<keyword evidence="5" id="KW-0805">Transcription regulation</keyword>
<keyword evidence="6" id="KW-0238">DNA-binding</keyword>
<dbReference type="Pfam" id="PF00155">
    <property type="entry name" value="Aminotran_1_2"/>
    <property type="match status" value="1"/>
</dbReference>
<dbReference type="InterPro" id="IPR036388">
    <property type="entry name" value="WH-like_DNA-bd_sf"/>
</dbReference>
<dbReference type="InterPro" id="IPR004839">
    <property type="entry name" value="Aminotransferase_I/II_large"/>
</dbReference>
<dbReference type="SMART" id="SM00345">
    <property type="entry name" value="HTH_GNTR"/>
    <property type="match status" value="1"/>
</dbReference>
<comment type="caution">
    <text evidence="9">The sequence shown here is derived from an EMBL/GenBank/DDBJ whole genome shotgun (WGS) entry which is preliminary data.</text>
</comment>
<dbReference type="FunFam" id="3.40.640.10:FF:000023">
    <property type="entry name" value="Transcriptional regulator, GntR family"/>
    <property type="match status" value="1"/>
</dbReference>
<reference evidence="9 10" key="1">
    <citation type="journal article" date="2015" name="BMC Genomics">
        <title>Genome mining reveals unlocked bioactive potential of marine Gram-negative bacteria.</title>
        <authorList>
            <person name="Machado H."/>
            <person name="Sonnenschein E.C."/>
            <person name="Melchiorsen J."/>
            <person name="Gram L."/>
        </authorList>
    </citation>
    <scope>NUCLEOTIDE SEQUENCE [LARGE SCALE GENOMIC DNA]</scope>
    <source>
        <strain evidence="9 10">S2757</strain>
    </source>
</reference>
<evidence type="ECO:0000259" key="8">
    <source>
        <dbReference type="PROSITE" id="PS50949"/>
    </source>
</evidence>
<dbReference type="EMBL" id="JXXV01000006">
    <property type="protein sequence ID" value="KJY84888.1"/>
    <property type="molecule type" value="Genomic_DNA"/>
</dbReference>
<sequence length="465" mass="52690">MNRYQQLAQKLKRQIKQNTWRAGEKIPSIRAASQSFSVSSATVLQAYQLLEAEGWIRAKPQSGYFVTSMLDAGQEERVTSSYPRQYNDELYDFLKINNQASIAFGAAFPAPDLFPLQVLNRHLASAGRKMPTNSVIHNLPPGNETLRRIIAQRYLVQGVEVSHQDIVLTSGAMEALNLSLQVLCEPGDTIVIESPAFYGALQAAERLQLNVIEVPVNPVKGIDLESLEQAFRDHDVKACWLMVNFQNPTGASLSDEAKSKVVRLANHYDVYLIEDDVYAELHYEVHKPQPLKYWDRQDRVLLCGSLSKSLCPGYRIGWVVNQCLNDKLQKQQLMSTLAASAPIQQGVAHFLQHESYDNHLRKLRKHLRARRDKHIALIKEYFPQRTLIHQSDGGYFLWLELPCEVDTYRLYQILKEKNISIGYGNLFSSSGQFQHCLRLNISFEVTSSASDAIKEIGQLIATDSN</sequence>
<dbReference type="GO" id="GO:0030170">
    <property type="term" value="F:pyridoxal phosphate binding"/>
    <property type="evidence" value="ECO:0007669"/>
    <property type="project" value="InterPro"/>
</dbReference>
<dbReference type="InterPro" id="IPR015424">
    <property type="entry name" value="PyrdxlP-dep_Trfase"/>
</dbReference>
<dbReference type="SUPFAM" id="SSF53383">
    <property type="entry name" value="PLP-dependent transferases"/>
    <property type="match status" value="1"/>
</dbReference>
<keyword evidence="3" id="KW-0808">Transferase</keyword>
<evidence type="ECO:0000256" key="3">
    <source>
        <dbReference type="ARBA" id="ARBA00022679"/>
    </source>
</evidence>
<dbReference type="Gene3D" id="3.40.640.10">
    <property type="entry name" value="Type I PLP-dependent aspartate aminotransferase-like (Major domain)"/>
    <property type="match status" value="1"/>
</dbReference>
<dbReference type="CDD" id="cd07377">
    <property type="entry name" value="WHTH_GntR"/>
    <property type="match status" value="1"/>
</dbReference>
<dbReference type="PATRIC" id="fig|579748.3.peg.530"/>
<dbReference type="InterPro" id="IPR000524">
    <property type="entry name" value="Tscrpt_reg_HTH_GntR"/>
</dbReference>
<dbReference type="PANTHER" id="PTHR46577">
    <property type="entry name" value="HTH-TYPE TRANSCRIPTIONAL REGULATORY PROTEIN GABR"/>
    <property type="match status" value="1"/>
</dbReference>
<evidence type="ECO:0000256" key="6">
    <source>
        <dbReference type="ARBA" id="ARBA00023125"/>
    </source>
</evidence>
<keyword evidence="7" id="KW-0804">Transcription</keyword>
<dbReference type="InterPro" id="IPR015422">
    <property type="entry name" value="PyrdxlP-dep_Trfase_small"/>
</dbReference>
<organism evidence="9 10">
    <name type="scientific">Vibrio galatheae</name>
    <dbReference type="NCBI Taxonomy" id="579748"/>
    <lineage>
        <taxon>Bacteria</taxon>
        <taxon>Pseudomonadati</taxon>
        <taxon>Pseudomonadota</taxon>
        <taxon>Gammaproteobacteria</taxon>
        <taxon>Vibrionales</taxon>
        <taxon>Vibrionaceae</taxon>
        <taxon>Vibrio</taxon>
    </lineage>
</organism>
<accession>A0A0F4NPW7</accession>
<dbReference type="Gene3D" id="1.10.10.10">
    <property type="entry name" value="Winged helix-like DNA-binding domain superfamily/Winged helix DNA-binding domain"/>
    <property type="match status" value="1"/>
</dbReference>